<dbReference type="RefSeq" id="WP_217431278.1">
    <property type="nucleotide sequence ID" value="NZ_CABPSQ010000006.1"/>
</dbReference>
<gene>
    <name evidence="8" type="ORF">PCA31118_03424</name>
</gene>
<dbReference type="AlphaFoldDB" id="A0A5E5AAG2"/>
<dbReference type="GO" id="GO:0008203">
    <property type="term" value="P:cholesterol metabolic process"/>
    <property type="evidence" value="ECO:0007669"/>
    <property type="project" value="InterPro"/>
</dbReference>
<dbReference type="Pfam" id="PF00355">
    <property type="entry name" value="Rieske"/>
    <property type="match status" value="1"/>
</dbReference>
<dbReference type="GO" id="GO:0051537">
    <property type="term" value="F:2 iron, 2 sulfur cluster binding"/>
    <property type="evidence" value="ECO:0007669"/>
    <property type="project" value="UniProtKB-KW"/>
</dbReference>
<dbReference type="Gene3D" id="3.90.380.10">
    <property type="entry name" value="Naphthalene 1,2-dioxygenase Alpha Subunit, Chain A, domain 1"/>
    <property type="match status" value="1"/>
</dbReference>
<evidence type="ECO:0000259" key="7">
    <source>
        <dbReference type="PROSITE" id="PS51296"/>
    </source>
</evidence>
<keyword evidence="9" id="KW-1185">Reference proteome</keyword>
<dbReference type="InterPro" id="IPR050584">
    <property type="entry name" value="Cholesterol_7-desaturase"/>
</dbReference>
<dbReference type="PANTHER" id="PTHR21266:SF60">
    <property type="entry name" value="3-KETOSTEROID-9-ALPHA-MONOOXYGENASE, OXYGENASE COMPONENT"/>
    <property type="match status" value="1"/>
</dbReference>
<dbReference type="GO" id="GO:0046872">
    <property type="term" value="F:metal ion binding"/>
    <property type="evidence" value="ECO:0007669"/>
    <property type="project" value="UniProtKB-KW"/>
</dbReference>
<dbReference type="SUPFAM" id="SSF55961">
    <property type="entry name" value="Bet v1-like"/>
    <property type="match status" value="1"/>
</dbReference>
<keyword evidence="6" id="KW-0411">Iron-sulfur</keyword>
<comment type="cofactor">
    <cofactor evidence="1">
        <name>Fe cation</name>
        <dbReference type="ChEBI" id="CHEBI:24875"/>
    </cofactor>
</comment>
<dbReference type="InterPro" id="IPR036922">
    <property type="entry name" value="Rieske_2Fe-2S_sf"/>
</dbReference>
<sequence length="370" mass="41915">MSTVQPINTLPTQKIKAEPLPDRYARGWHCLGLAQAYKDGKAHTVHAFGTKLVAFAGEDGNIAVLDGYCPHMGADLGLGCVKGNTVTCPFHHWQWGADGVCKDIPYAKRIPPKARIKSWPVMEQNHLLFVWNDPEGNPPDPLVAIPRIEACFSDRWTRWKIEEWTINTNVRELVDNLSDMAHFGPVHGQKIDYFANVFDGHIGYQMARGGHETLSDGELVADDAYFGPAYHITRMSAKVAGHTLNSILLNCHVPIDQNRFILRFGVIVEKNPALSDEQNDAIADNYITLTQNAFHQDVVIWDSKTRVDNPLLCDGDGPLYQLREWYSQFYVDAADVKKQQRKVFEWRREEGAWRQRDDVPPEAVSELDRI</sequence>
<keyword evidence="3" id="KW-0479">Metal-binding</keyword>
<organism evidence="8 9">
    <name type="scientific">Pandoraea captiosa</name>
    <dbReference type="NCBI Taxonomy" id="2508302"/>
    <lineage>
        <taxon>Bacteria</taxon>
        <taxon>Pseudomonadati</taxon>
        <taxon>Pseudomonadota</taxon>
        <taxon>Betaproteobacteria</taxon>
        <taxon>Burkholderiales</taxon>
        <taxon>Burkholderiaceae</taxon>
        <taxon>Pandoraea</taxon>
    </lineage>
</organism>
<dbReference type="GO" id="GO:0016491">
    <property type="term" value="F:oxidoreductase activity"/>
    <property type="evidence" value="ECO:0007669"/>
    <property type="project" value="UniProtKB-KW"/>
</dbReference>
<dbReference type="Proteomes" id="UP000414136">
    <property type="component" value="Unassembled WGS sequence"/>
</dbReference>
<evidence type="ECO:0000256" key="1">
    <source>
        <dbReference type="ARBA" id="ARBA00001962"/>
    </source>
</evidence>
<dbReference type="PANTHER" id="PTHR21266">
    <property type="entry name" value="IRON-SULFUR DOMAIN CONTAINING PROTEIN"/>
    <property type="match status" value="1"/>
</dbReference>
<keyword evidence="4" id="KW-0560">Oxidoreductase</keyword>
<evidence type="ECO:0000256" key="6">
    <source>
        <dbReference type="ARBA" id="ARBA00023014"/>
    </source>
</evidence>
<dbReference type="Gene3D" id="2.102.10.10">
    <property type="entry name" value="Rieske [2Fe-2S] iron-sulphur domain"/>
    <property type="match status" value="1"/>
</dbReference>
<proteinExistence type="predicted"/>
<dbReference type="Pfam" id="PF19298">
    <property type="entry name" value="KshA_C"/>
    <property type="match status" value="1"/>
</dbReference>
<evidence type="ECO:0000256" key="4">
    <source>
        <dbReference type="ARBA" id="ARBA00023002"/>
    </source>
</evidence>
<evidence type="ECO:0000313" key="9">
    <source>
        <dbReference type="Proteomes" id="UP000414136"/>
    </source>
</evidence>
<dbReference type="InterPro" id="IPR017941">
    <property type="entry name" value="Rieske_2Fe-2S"/>
</dbReference>
<reference evidence="8 9" key="1">
    <citation type="submission" date="2019-08" db="EMBL/GenBank/DDBJ databases">
        <authorList>
            <person name="Peeters C."/>
        </authorList>
    </citation>
    <scope>NUCLEOTIDE SEQUENCE [LARGE SCALE GENOMIC DNA]</scope>
    <source>
        <strain evidence="8 9">LMG 31118</strain>
    </source>
</reference>
<keyword evidence="2" id="KW-0001">2Fe-2S</keyword>
<evidence type="ECO:0000256" key="2">
    <source>
        <dbReference type="ARBA" id="ARBA00022714"/>
    </source>
</evidence>
<dbReference type="SUPFAM" id="SSF50022">
    <property type="entry name" value="ISP domain"/>
    <property type="match status" value="1"/>
</dbReference>
<evidence type="ECO:0000256" key="3">
    <source>
        <dbReference type="ARBA" id="ARBA00022723"/>
    </source>
</evidence>
<evidence type="ECO:0000313" key="8">
    <source>
        <dbReference type="EMBL" id="VVE70087.1"/>
    </source>
</evidence>
<evidence type="ECO:0000256" key="5">
    <source>
        <dbReference type="ARBA" id="ARBA00023004"/>
    </source>
</evidence>
<dbReference type="InterPro" id="IPR045605">
    <property type="entry name" value="KshA-like_C"/>
</dbReference>
<protein>
    <submittedName>
        <fullName evidence="8">3-ketosteroid-9-alpha-hydroxylase</fullName>
    </submittedName>
</protein>
<accession>A0A5E5AAG2</accession>
<dbReference type="PROSITE" id="PS51296">
    <property type="entry name" value="RIESKE"/>
    <property type="match status" value="1"/>
</dbReference>
<feature type="domain" description="Rieske" evidence="7">
    <location>
        <begin position="28"/>
        <end position="130"/>
    </location>
</feature>
<dbReference type="EMBL" id="CABPSQ010000006">
    <property type="protein sequence ID" value="VVE70087.1"/>
    <property type="molecule type" value="Genomic_DNA"/>
</dbReference>
<name>A0A5E5AAG2_9BURK</name>
<keyword evidence="5" id="KW-0408">Iron</keyword>